<dbReference type="EMBL" id="FMHG01000001">
    <property type="protein sequence ID" value="SCJ77004.1"/>
    <property type="molecule type" value="Genomic_DNA"/>
</dbReference>
<dbReference type="Pfam" id="PF13279">
    <property type="entry name" value="4HBT_2"/>
    <property type="match status" value="1"/>
</dbReference>
<sequence>MNETLVTVRYAETDRMGIVHHAVYPVWYEEGRSAYFRALGLPYSAIEELGLFTPLSQLGCKFVRSCTYEDVLTVRTVIERLTPARIRFGYAVLRQGEMRPISTGFTEHGFVGRDMRPLSVKKCFPQLWRQLEKAAAADADLDLTRPTDR</sequence>
<dbReference type="PANTHER" id="PTHR31793">
    <property type="entry name" value="4-HYDROXYBENZOYL-COA THIOESTERASE FAMILY MEMBER"/>
    <property type="match status" value="1"/>
</dbReference>
<dbReference type="Gene3D" id="3.10.129.10">
    <property type="entry name" value="Hotdog Thioesterase"/>
    <property type="match status" value="1"/>
</dbReference>
<gene>
    <name evidence="3" type="ORF">SAMEA3545359_01911</name>
</gene>
<dbReference type="InterPro" id="IPR029069">
    <property type="entry name" value="HotDog_dom_sf"/>
</dbReference>
<dbReference type="PIRSF" id="PIRSF003230">
    <property type="entry name" value="YbgC"/>
    <property type="match status" value="1"/>
</dbReference>
<comment type="similarity">
    <text evidence="1">Belongs to the 4-hydroxybenzoyl-CoA thioesterase family.</text>
</comment>
<protein>
    <submittedName>
        <fullName evidence="3">Acyl-CoA thioester hydrolase, YbgC/YbaW family</fullName>
    </submittedName>
</protein>
<dbReference type="CDD" id="cd00586">
    <property type="entry name" value="4HBT"/>
    <property type="match status" value="1"/>
</dbReference>
<evidence type="ECO:0000256" key="1">
    <source>
        <dbReference type="ARBA" id="ARBA00005953"/>
    </source>
</evidence>
<evidence type="ECO:0000256" key="2">
    <source>
        <dbReference type="ARBA" id="ARBA00022801"/>
    </source>
</evidence>
<proteinExistence type="inferred from homology"/>
<dbReference type="InterPro" id="IPR006684">
    <property type="entry name" value="YbgC/YbaW"/>
</dbReference>
<accession>A0A1C6J4H8</accession>
<evidence type="ECO:0000313" key="3">
    <source>
        <dbReference type="EMBL" id="SCJ77004.1"/>
    </source>
</evidence>
<reference evidence="3" key="1">
    <citation type="submission" date="2015-09" db="EMBL/GenBank/DDBJ databases">
        <authorList>
            <consortium name="Pathogen Informatics"/>
        </authorList>
    </citation>
    <scope>NUCLEOTIDE SEQUENCE</scope>
    <source>
        <strain evidence="3">2789STDY5834896</strain>
    </source>
</reference>
<dbReference type="SUPFAM" id="SSF54637">
    <property type="entry name" value="Thioesterase/thiol ester dehydrase-isomerase"/>
    <property type="match status" value="1"/>
</dbReference>
<dbReference type="AlphaFoldDB" id="A0A1C6J4H8"/>
<dbReference type="GO" id="GO:0047617">
    <property type="term" value="F:fatty acyl-CoA hydrolase activity"/>
    <property type="evidence" value="ECO:0007669"/>
    <property type="project" value="TreeGrafter"/>
</dbReference>
<organism evidence="3">
    <name type="scientific">uncultured Anaerotruncus sp</name>
    <dbReference type="NCBI Taxonomy" id="905011"/>
    <lineage>
        <taxon>Bacteria</taxon>
        <taxon>Bacillati</taxon>
        <taxon>Bacillota</taxon>
        <taxon>Clostridia</taxon>
        <taxon>Eubacteriales</taxon>
        <taxon>Oscillospiraceae</taxon>
        <taxon>Anaerotruncus</taxon>
        <taxon>environmental samples</taxon>
    </lineage>
</organism>
<keyword evidence="2 3" id="KW-0378">Hydrolase</keyword>
<dbReference type="InterPro" id="IPR050563">
    <property type="entry name" value="4-hydroxybenzoyl-CoA_TE"/>
</dbReference>
<name>A0A1C6J4H8_9FIRM</name>
<dbReference type="PANTHER" id="PTHR31793:SF27">
    <property type="entry name" value="NOVEL THIOESTERASE SUPERFAMILY DOMAIN AND SAPOSIN A-TYPE DOMAIN CONTAINING PROTEIN (0610012H03RIK)"/>
    <property type="match status" value="1"/>
</dbReference>